<feature type="transmembrane region" description="Helical" evidence="5">
    <location>
        <begin position="237"/>
        <end position="252"/>
    </location>
</feature>
<comment type="subcellular location">
    <subcellularLocation>
        <location evidence="1">Membrane</location>
        <topology evidence="1">Multi-pass membrane protein</topology>
    </subcellularLocation>
</comment>
<evidence type="ECO:0000256" key="1">
    <source>
        <dbReference type="ARBA" id="ARBA00004141"/>
    </source>
</evidence>
<feature type="transmembrane region" description="Helical" evidence="5">
    <location>
        <begin position="66"/>
        <end position="89"/>
    </location>
</feature>
<dbReference type="GO" id="GO:0016829">
    <property type="term" value="F:lyase activity"/>
    <property type="evidence" value="ECO:0007669"/>
    <property type="project" value="UniProtKB-KW"/>
</dbReference>
<feature type="transmembrane region" description="Helical" evidence="5">
    <location>
        <begin position="169"/>
        <end position="191"/>
    </location>
</feature>
<dbReference type="PANTHER" id="PTHR43359:SF1">
    <property type="entry name" value="FORMATE HYDROGENLYASE SUBUNIT 4-RELATED"/>
    <property type="match status" value="1"/>
</dbReference>
<feature type="transmembrane region" description="Helical" evidence="5">
    <location>
        <begin position="293"/>
        <end position="312"/>
    </location>
</feature>
<organism evidence="6 7">
    <name type="scientific">Candidatus Methylumidiphilus alinenensis</name>
    <dbReference type="NCBI Taxonomy" id="2202197"/>
    <lineage>
        <taxon>Bacteria</taxon>
        <taxon>Pseudomonadati</taxon>
        <taxon>Pseudomonadota</taxon>
        <taxon>Gammaproteobacteria</taxon>
        <taxon>Methylococcales</taxon>
        <taxon>Candidatus Methylumidiphilus</taxon>
    </lineage>
</organism>
<name>A0A2W4QSZ6_9GAMM</name>
<keyword evidence="4 5" id="KW-0472">Membrane</keyword>
<dbReference type="EMBL" id="QJPH01000433">
    <property type="protein sequence ID" value="PZN74276.1"/>
    <property type="molecule type" value="Genomic_DNA"/>
</dbReference>
<dbReference type="InterPro" id="IPR052561">
    <property type="entry name" value="ComplexI_Subunit1"/>
</dbReference>
<dbReference type="PANTHER" id="PTHR43359">
    <property type="entry name" value="FORMATE HYDROGENLYASE SUBUNIT 4"/>
    <property type="match status" value="1"/>
</dbReference>
<sequence length="313" mass="32987">MTGDKPLEIVLLEMFLLVLLGPLVTGFIQKLKARFQSRRGAGVLQPYRDLVKLLNKGSVQADTASGFFRSIPVLVLATTVAAGALVPVVQAGPPAFPLGDALMLLGLLSLARFLTAVGALDAGGAFGGMGASREMTIAPLVEPVLMMVVFSTALAHGTTELGILAEQRGASWILTWRAADFLGFAAMLVLLPAETGRIPVDNPDTHLELTMLHEGMLLEHSGPGLGCMMLASHTRQIVTLGLAAALFFPIGLEDAGVIGLLLGTLSFVAKILVLAAYLAVIESSYAKLRLFQVPQYLGIGFVCALMSLALRIL</sequence>
<proteinExistence type="predicted"/>
<protein>
    <submittedName>
        <fullName evidence="6">Formate hydrogenlyase</fullName>
    </submittedName>
</protein>
<feature type="transmembrane region" description="Helical" evidence="5">
    <location>
        <begin position="258"/>
        <end position="281"/>
    </location>
</feature>
<keyword evidence="2 5" id="KW-0812">Transmembrane</keyword>
<evidence type="ECO:0000313" key="7">
    <source>
        <dbReference type="Proteomes" id="UP000249396"/>
    </source>
</evidence>
<feature type="transmembrane region" description="Helical" evidence="5">
    <location>
        <begin position="101"/>
        <end position="123"/>
    </location>
</feature>
<dbReference type="Pfam" id="PF00146">
    <property type="entry name" value="NADHdh"/>
    <property type="match status" value="1"/>
</dbReference>
<dbReference type="GO" id="GO:0005886">
    <property type="term" value="C:plasma membrane"/>
    <property type="evidence" value="ECO:0007669"/>
    <property type="project" value="TreeGrafter"/>
</dbReference>
<evidence type="ECO:0000313" key="6">
    <source>
        <dbReference type="EMBL" id="PZN74276.1"/>
    </source>
</evidence>
<evidence type="ECO:0000256" key="3">
    <source>
        <dbReference type="ARBA" id="ARBA00022989"/>
    </source>
</evidence>
<accession>A0A2W4QSZ6</accession>
<keyword evidence="3 5" id="KW-1133">Transmembrane helix</keyword>
<evidence type="ECO:0000256" key="2">
    <source>
        <dbReference type="ARBA" id="ARBA00022692"/>
    </source>
</evidence>
<keyword evidence="6" id="KW-0456">Lyase</keyword>
<dbReference type="Proteomes" id="UP000249396">
    <property type="component" value="Unassembled WGS sequence"/>
</dbReference>
<dbReference type="InterPro" id="IPR001694">
    <property type="entry name" value="NADH_UbQ_OxRdtase_su1/FPO"/>
</dbReference>
<comment type="caution">
    <text evidence="6">The sequence shown here is derived from an EMBL/GenBank/DDBJ whole genome shotgun (WGS) entry which is preliminary data.</text>
</comment>
<feature type="transmembrane region" description="Helical" evidence="5">
    <location>
        <begin position="6"/>
        <end position="28"/>
    </location>
</feature>
<evidence type="ECO:0000256" key="5">
    <source>
        <dbReference type="SAM" id="Phobius"/>
    </source>
</evidence>
<dbReference type="AlphaFoldDB" id="A0A2W4QSZ6"/>
<gene>
    <name evidence="6" type="ORF">DM484_21565</name>
</gene>
<feature type="transmembrane region" description="Helical" evidence="5">
    <location>
        <begin position="135"/>
        <end position="157"/>
    </location>
</feature>
<reference evidence="6 7" key="1">
    <citation type="journal article" date="2018" name="Aquat. Microb. Ecol.">
        <title>Gammaproteobacterial methanotrophs dominate.</title>
        <authorList>
            <person name="Rissanen A.J."/>
            <person name="Saarenheimo J."/>
            <person name="Tiirola M."/>
            <person name="Peura S."/>
            <person name="Aalto S.L."/>
            <person name="Karvinen A."/>
            <person name="Nykanen H."/>
        </authorList>
    </citation>
    <scope>NUCLEOTIDE SEQUENCE [LARGE SCALE GENOMIC DNA]</scope>
    <source>
        <strain evidence="6">AMbin10</strain>
    </source>
</reference>
<evidence type="ECO:0000256" key="4">
    <source>
        <dbReference type="ARBA" id="ARBA00023136"/>
    </source>
</evidence>